<evidence type="ECO:0000256" key="1">
    <source>
        <dbReference type="ARBA" id="ARBA00009437"/>
    </source>
</evidence>
<dbReference type="STRING" id="398580.Dshi_2229"/>
<organism evidence="6 7">
    <name type="scientific">Dinoroseobacter shibae (strain DSM 16493 / NCIMB 14021 / DFL 12)</name>
    <dbReference type="NCBI Taxonomy" id="398580"/>
    <lineage>
        <taxon>Bacteria</taxon>
        <taxon>Pseudomonadati</taxon>
        <taxon>Pseudomonadota</taxon>
        <taxon>Alphaproteobacteria</taxon>
        <taxon>Rhodobacterales</taxon>
        <taxon>Roseobacteraceae</taxon>
        <taxon>Dinoroseobacter</taxon>
    </lineage>
</organism>
<dbReference type="InterPro" id="IPR000847">
    <property type="entry name" value="LysR_HTH_N"/>
</dbReference>
<keyword evidence="3" id="KW-0238">DNA-binding</keyword>
<gene>
    <name evidence="6" type="ordered locus">Dshi_2229</name>
</gene>
<comment type="similarity">
    <text evidence="1">Belongs to the LysR transcriptional regulatory family.</text>
</comment>
<evidence type="ECO:0000256" key="4">
    <source>
        <dbReference type="ARBA" id="ARBA00023163"/>
    </source>
</evidence>
<dbReference type="OrthoDB" id="7776850at2"/>
<dbReference type="Pfam" id="PF03466">
    <property type="entry name" value="LysR_substrate"/>
    <property type="match status" value="1"/>
</dbReference>
<keyword evidence="7" id="KW-1185">Reference proteome</keyword>
<keyword evidence="4" id="KW-0804">Transcription</keyword>
<dbReference type="AlphaFoldDB" id="A8LR42"/>
<proteinExistence type="inferred from homology"/>
<evidence type="ECO:0000256" key="3">
    <source>
        <dbReference type="ARBA" id="ARBA00023125"/>
    </source>
</evidence>
<evidence type="ECO:0000313" key="6">
    <source>
        <dbReference type="EMBL" id="ABV93965.1"/>
    </source>
</evidence>
<sequence length="314" mass="34344">MVSTLAHSGKFTLWGVEVFLATAEERAISAAARRLGVSISAVSQQLTNLEAALGVDLLDRSARPMALTPAGRLFRARAQAILNEAELARMELARTGRGAVPRIRLGVIEDFDATVTPGVLLDLVAQLPRSRIRLESGASHRLLDLLDSRGLDMVVATEVAAPPPWMDVHPILRDPFVRVLPKSAGPQIEYIKYTSRHVMGQQIEAHLARHGQPSDARFELDSYAAILAMVAEGRGWTILTPLGVASAQRFLGQVDLEPLDTPPLARTISVMTRQDVLLDMPERVAETLRARVAAAVVDPLLARWTWLRGQLEML</sequence>
<dbReference type="GO" id="GO:0003700">
    <property type="term" value="F:DNA-binding transcription factor activity"/>
    <property type="evidence" value="ECO:0007669"/>
    <property type="project" value="InterPro"/>
</dbReference>
<feature type="domain" description="HTH lysR-type" evidence="5">
    <location>
        <begin position="17"/>
        <end position="68"/>
    </location>
</feature>
<dbReference type="GO" id="GO:0000976">
    <property type="term" value="F:transcription cis-regulatory region binding"/>
    <property type="evidence" value="ECO:0007669"/>
    <property type="project" value="TreeGrafter"/>
</dbReference>
<dbReference type="SUPFAM" id="SSF46785">
    <property type="entry name" value="Winged helix' DNA-binding domain"/>
    <property type="match status" value="1"/>
</dbReference>
<dbReference type="PANTHER" id="PTHR30126">
    <property type="entry name" value="HTH-TYPE TRANSCRIPTIONAL REGULATOR"/>
    <property type="match status" value="1"/>
</dbReference>
<dbReference type="KEGG" id="dsh:Dshi_2229"/>
<evidence type="ECO:0000256" key="2">
    <source>
        <dbReference type="ARBA" id="ARBA00023015"/>
    </source>
</evidence>
<dbReference type="eggNOG" id="COG0583">
    <property type="taxonomic scope" value="Bacteria"/>
</dbReference>
<accession>A8LR42</accession>
<dbReference type="EMBL" id="CP000830">
    <property type="protein sequence ID" value="ABV93965.1"/>
    <property type="molecule type" value="Genomic_DNA"/>
</dbReference>
<keyword evidence="2" id="KW-0805">Transcription regulation</keyword>
<dbReference type="Gene3D" id="1.10.10.10">
    <property type="entry name" value="Winged helix-like DNA-binding domain superfamily/Winged helix DNA-binding domain"/>
    <property type="match status" value="1"/>
</dbReference>
<dbReference type="FunFam" id="1.10.10.10:FF:000001">
    <property type="entry name" value="LysR family transcriptional regulator"/>
    <property type="match status" value="1"/>
</dbReference>
<evidence type="ECO:0000259" key="5">
    <source>
        <dbReference type="PROSITE" id="PS50931"/>
    </source>
</evidence>
<dbReference type="Gene3D" id="3.40.190.10">
    <property type="entry name" value="Periplasmic binding protein-like II"/>
    <property type="match status" value="2"/>
</dbReference>
<evidence type="ECO:0000313" key="7">
    <source>
        <dbReference type="Proteomes" id="UP000006833"/>
    </source>
</evidence>
<name>A8LR42_DINSH</name>
<dbReference type="SUPFAM" id="SSF53850">
    <property type="entry name" value="Periplasmic binding protein-like II"/>
    <property type="match status" value="1"/>
</dbReference>
<dbReference type="HOGENOM" id="CLU_039613_6_5_5"/>
<dbReference type="InterPro" id="IPR036390">
    <property type="entry name" value="WH_DNA-bd_sf"/>
</dbReference>
<dbReference type="InterPro" id="IPR036388">
    <property type="entry name" value="WH-like_DNA-bd_sf"/>
</dbReference>
<dbReference type="InterPro" id="IPR005119">
    <property type="entry name" value="LysR_subst-bd"/>
</dbReference>
<protein>
    <submittedName>
        <fullName evidence="6">Putative transcriptional regulator</fullName>
    </submittedName>
</protein>
<dbReference type="Proteomes" id="UP000006833">
    <property type="component" value="Chromosome"/>
</dbReference>
<dbReference type="PANTHER" id="PTHR30126:SF40">
    <property type="entry name" value="HTH-TYPE TRANSCRIPTIONAL REGULATOR GLTR"/>
    <property type="match status" value="1"/>
</dbReference>
<dbReference type="PROSITE" id="PS50931">
    <property type="entry name" value="HTH_LYSR"/>
    <property type="match status" value="1"/>
</dbReference>
<reference evidence="7" key="1">
    <citation type="journal article" date="2010" name="ISME J.">
        <title>The complete genome sequence of the algal symbiont Dinoroseobacter shibae: a hitchhiker's guide to life in the sea.</title>
        <authorList>
            <person name="Wagner-Dobler I."/>
            <person name="Ballhausen B."/>
            <person name="Berger M."/>
            <person name="Brinkhoff T."/>
            <person name="Buchholz I."/>
            <person name="Bunk B."/>
            <person name="Cypionka H."/>
            <person name="Daniel R."/>
            <person name="Drepper T."/>
            <person name="Gerdts G."/>
            <person name="Hahnke S."/>
            <person name="Han C."/>
            <person name="Jahn D."/>
            <person name="Kalhoefer D."/>
            <person name="Kiss H."/>
            <person name="Klenk H.P."/>
            <person name="Kyrpides N."/>
            <person name="Liebl W."/>
            <person name="Liesegang H."/>
            <person name="Meincke L."/>
            <person name="Pati A."/>
            <person name="Petersen J."/>
            <person name="Piekarski T."/>
            <person name="Pommerenke C."/>
            <person name="Pradella S."/>
            <person name="Pukall R."/>
            <person name="Rabus R."/>
            <person name="Stackebrandt E."/>
            <person name="Thole S."/>
            <person name="Thompson L."/>
            <person name="Tielen P."/>
            <person name="Tomasch J."/>
            <person name="von Jan M."/>
            <person name="Wanphrut N."/>
            <person name="Wichels A."/>
            <person name="Zech H."/>
            <person name="Simon M."/>
        </authorList>
    </citation>
    <scope>NUCLEOTIDE SEQUENCE [LARGE SCALE GENOMIC DNA]</scope>
    <source>
        <strain evidence="7">DSM 16493 / NCIMB 14021 / DFL 12</strain>
    </source>
</reference>
<dbReference type="Pfam" id="PF00126">
    <property type="entry name" value="HTH_1"/>
    <property type="match status" value="1"/>
</dbReference>